<gene>
    <name evidence="2" type="ORF">GQ61_00035</name>
</gene>
<dbReference type="EMBL" id="CP008743">
    <property type="protein sequence ID" value="ARN84006.1"/>
    <property type="molecule type" value="Genomic_DNA"/>
</dbReference>
<proteinExistence type="predicted"/>
<feature type="transmembrane region" description="Helical" evidence="1">
    <location>
        <begin position="143"/>
        <end position="163"/>
    </location>
</feature>
<sequence length="185" mass="20835">MKKIFPKQIAFLTFKSIITFMVILICMSTSNSSASLDYEEDDDVYLQRTMINTRIDSSDHAFMTFFSSSSSFFTNYFFGNNQSNTDFLIPLGAVKTMTTSYLLMKAEQASEGEARFIGFVSGLGSYLGGSIGQYFLNSLIGDHSLFFGMCGSVIGSFIGNTLARSLVRTKRNLDILHYQYRTWEE</sequence>
<dbReference type="RefSeq" id="WP_085783346.1">
    <property type="nucleotide sequence ID" value="NZ_CP008743.1"/>
</dbReference>
<dbReference type="AlphaFoldDB" id="A0A1W6N2K9"/>
<reference evidence="2 3" key="1">
    <citation type="submission" date="2014-06" db="EMBL/GenBank/DDBJ databases">
        <title>The genome of the endonuclear symbiont Nucleicultrix amoebiphila.</title>
        <authorList>
            <person name="Schulz F."/>
            <person name="Horn M."/>
        </authorList>
    </citation>
    <scope>NUCLEOTIDE SEQUENCE [LARGE SCALE GENOMIC DNA]</scope>
    <source>
        <strain evidence="2 3">FS5</strain>
    </source>
</reference>
<keyword evidence="1" id="KW-0812">Transmembrane</keyword>
<feature type="transmembrane region" description="Helical" evidence="1">
    <location>
        <begin position="12"/>
        <end position="30"/>
    </location>
</feature>
<protein>
    <submittedName>
        <fullName evidence="2">Uncharacterized protein</fullName>
    </submittedName>
</protein>
<feature type="transmembrane region" description="Helical" evidence="1">
    <location>
        <begin position="116"/>
        <end position="137"/>
    </location>
</feature>
<evidence type="ECO:0000313" key="3">
    <source>
        <dbReference type="Proteomes" id="UP000237351"/>
    </source>
</evidence>
<keyword evidence="1" id="KW-1133">Transmembrane helix</keyword>
<name>A0A1W6N2K9_9PROT</name>
<evidence type="ECO:0000256" key="1">
    <source>
        <dbReference type="SAM" id="Phobius"/>
    </source>
</evidence>
<accession>A0A1W6N2K9</accession>
<keyword evidence="3" id="KW-1185">Reference proteome</keyword>
<organism evidence="2 3">
    <name type="scientific">Candidatus Nucleicultrix amoebiphila FS5</name>
    <dbReference type="NCBI Taxonomy" id="1414854"/>
    <lineage>
        <taxon>Bacteria</taxon>
        <taxon>Pseudomonadati</taxon>
        <taxon>Pseudomonadota</taxon>
        <taxon>Alphaproteobacteria</taxon>
        <taxon>Holosporales</taxon>
        <taxon>Candidatus Nucleicultricaceae</taxon>
        <taxon>Candidatus Nucleicultrix</taxon>
    </lineage>
</organism>
<keyword evidence="1" id="KW-0472">Membrane</keyword>
<evidence type="ECO:0000313" key="2">
    <source>
        <dbReference type="EMBL" id="ARN84006.1"/>
    </source>
</evidence>
<feature type="transmembrane region" description="Helical" evidence="1">
    <location>
        <begin position="87"/>
        <end position="104"/>
    </location>
</feature>
<dbReference type="Proteomes" id="UP000237351">
    <property type="component" value="Chromosome"/>
</dbReference>
<dbReference type="KEGG" id="naf:GQ61_00035"/>